<proteinExistence type="predicted"/>
<feature type="compositionally biased region" description="Low complexity" evidence="1">
    <location>
        <begin position="178"/>
        <end position="187"/>
    </location>
</feature>
<evidence type="ECO:0000256" key="1">
    <source>
        <dbReference type="SAM" id="MobiDB-lite"/>
    </source>
</evidence>
<organism evidence="2">
    <name type="scientific">viral metagenome</name>
    <dbReference type="NCBI Taxonomy" id="1070528"/>
    <lineage>
        <taxon>unclassified sequences</taxon>
        <taxon>metagenomes</taxon>
        <taxon>organismal metagenomes</taxon>
    </lineage>
</organism>
<evidence type="ECO:0000313" key="2">
    <source>
        <dbReference type="EMBL" id="QHT18313.1"/>
    </source>
</evidence>
<name>A0A6C0DP42_9ZZZZ</name>
<dbReference type="EMBL" id="MN739654">
    <property type="protein sequence ID" value="QHT18313.1"/>
    <property type="molecule type" value="Genomic_DNA"/>
</dbReference>
<feature type="region of interest" description="Disordered" evidence="1">
    <location>
        <begin position="178"/>
        <end position="229"/>
    </location>
</feature>
<protein>
    <recommendedName>
        <fullName evidence="3">S1 motif domain-containing protein</fullName>
    </recommendedName>
</protein>
<dbReference type="AlphaFoldDB" id="A0A6C0DP42"/>
<accession>A0A6C0DP42</accession>
<feature type="compositionally biased region" description="Acidic residues" evidence="1">
    <location>
        <begin position="200"/>
        <end position="229"/>
    </location>
</feature>
<evidence type="ECO:0008006" key="3">
    <source>
        <dbReference type="Google" id="ProtNLM"/>
    </source>
</evidence>
<sequence>MTGPSMEQIAVFEEKVAITPKDLSNEIQSFDDLILRKLRMQLEGKCSRDGYVLRNSLELVSRSAPIAEKGRFTGDFLCYLKAQGKVYNPPDGTTIEGEVIRKNKMGLYMIVEDAIRVMIPRDLHIGNEEFDSIELGDRIMVEIKKSRFQVNDSHILSVGQYVGRVSASGSASSIESAAASGLASASAFTTTKQELPEASTEAEAEAEEAEEDAEEEEESEEEKKEEEDE</sequence>
<reference evidence="2" key="1">
    <citation type="journal article" date="2020" name="Nature">
        <title>Giant virus diversity and host interactions through global metagenomics.</title>
        <authorList>
            <person name="Schulz F."/>
            <person name="Roux S."/>
            <person name="Paez-Espino D."/>
            <person name="Jungbluth S."/>
            <person name="Walsh D.A."/>
            <person name="Denef V.J."/>
            <person name="McMahon K.D."/>
            <person name="Konstantinidis K.T."/>
            <person name="Eloe-Fadrosh E.A."/>
            <person name="Kyrpides N.C."/>
            <person name="Woyke T."/>
        </authorList>
    </citation>
    <scope>NUCLEOTIDE SEQUENCE</scope>
    <source>
        <strain evidence="2">GVMAG-M-3300023174-46</strain>
    </source>
</reference>